<dbReference type="AlphaFoldDB" id="A0A817B244"/>
<evidence type="ECO:0000313" key="3">
    <source>
        <dbReference type="Proteomes" id="UP000663824"/>
    </source>
</evidence>
<reference evidence="2" key="1">
    <citation type="submission" date="2021-02" db="EMBL/GenBank/DDBJ databases">
        <authorList>
            <person name="Nowell W R."/>
        </authorList>
    </citation>
    <scope>NUCLEOTIDE SEQUENCE</scope>
</reference>
<evidence type="ECO:0000256" key="1">
    <source>
        <dbReference type="SAM" id="Phobius"/>
    </source>
</evidence>
<feature type="transmembrane region" description="Helical" evidence="1">
    <location>
        <begin position="204"/>
        <end position="223"/>
    </location>
</feature>
<evidence type="ECO:0000313" key="2">
    <source>
        <dbReference type="EMBL" id="CAF2268874.1"/>
    </source>
</evidence>
<accession>A0A817B244</accession>
<sequence length="405" mass="47518">MMDCIFDDDTSPFLPKTRVSVTNNYETDSFHYDYTTKLLNCKLLTKNPYRSYFKQVYPTEINEYELTDDMLDVLKSYTNSLSNKCYIKTNLNLLSENLDEIDWMYVNKLRSLIRVVQKFNIISDKRNDYYYTNSFTSFTIDRLLVYSGNALLILKTENSTDKAKKNLANIWKWSMFTEEKEALLAVGTKLKILSVHYFGCKMQIIIHLLFTVLILAVVIQGQGGGELLATSKKYWKVLGSTTKYEQVQNYGFPPLDRYDNGNEQNDYSDDYRSGNRNYEAERVWSSRYYQYEKWHERHEFILSFDPKPFTVNGRGSSDVGTYTVTDKYSTETNEIELIKTYVANTDDPDENLGHSVTIELTWDPKEHQFIGKWYVDTSMFRGEDQYELKFEKILKLTANSNLNNP</sequence>
<keyword evidence="1" id="KW-1133">Transmembrane helix</keyword>
<keyword evidence="1" id="KW-0812">Transmembrane</keyword>
<keyword evidence="1" id="KW-0472">Membrane</keyword>
<dbReference type="Proteomes" id="UP000663824">
    <property type="component" value="Unassembled WGS sequence"/>
</dbReference>
<protein>
    <submittedName>
        <fullName evidence="2">Uncharacterized protein</fullName>
    </submittedName>
</protein>
<comment type="caution">
    <text evidence="2">The sequence shown here is derived from an EMBL/GenBank/DDBJ whole genome shotgun (WGS) entry which is preliminary data.</text>
</comment>
<dbReference type="EMBL" id="CAJNRE010022110">
    <property type="protein sequence ID" value="CAF2268874.1"/>
    <property type="molecule type" value="Genomic_DNA"/>
</dbReference>
<dbReference type="SUPFAM" id="SSF56399">
    <property type="entry name" value="ADP-ribosylation"/>
    <property type="match status" value="1"/>
</dbReference>
<organism evidence="2 3">
    <name type="scientific">Rotaria magnacalcarata</name>
    <dbReference type="NCBI Taxonomy" id="392030"/>
    <lineage>
        <taxon>Eukaryota</taxon>
        <taxon>Metazoa</taxon>
        <taxon>Spiralia</taxon>
        <taxon>Gnathifera</taxon>
        <taxon>Rotifera</taxon>
        <taxon>Eurotatoria</taxon>
        <taxon>Bdelloidea</taxon>
        <taxon>Philodinida</taxon>
        <taxon>Philodinidae</taxon>
        <taxon>Rotaria</taxon>
    </lineage>
</organism>
<dbReference type="Gene3D" id="3.90.176.10">
    <property type="entry name" value="Toxin ADP-ribosyltransferase, Chain A, domain 1"/>
    <property type="match status" value="1"/>
</dbReference>
<proteinExistence type="predicted"/>
<gene>
    <name evidence="2" type="ORF">MBJ925_LOCUS39371</name>
</gene>
<name>A0A817B244_9BILA</name>